<dbReference type="Proteomes" id="UP000290289">
    <property type="component" value="Chromosome 2"/>
</dbReference>
<keyword evidence="2" id="KW-1185">Reference proteome</keyword>
<evidence type="ECO:0000313" key="1">
    <source>
        <dbReference type="EMBL" id="RXI06888.1"/>
    </source>
</evidence>
<protein>
    <submittedName>
        <fullName evidence="1">Uncharacterized protein</fullName>
    </submittedName>
</protein>
<gene>
    <name evidence="1" type="ORF">DVH24_026024</name>
</gene>
<dbReference type="EMBL" id="RDQH01000328">
    <property type="protein sequence ID" value="RXI06888.1"/>
    <property type="molecule type" value="Genomic_DNA"/>
</dbReference>
<organism evidence="1 2">
    <name type="scientific">Malus domestica</name>
    <name type="common">Apple</name>
    <name type="synonym">Pyrus malus</name>
    <dbReference type="NCBI Taxonomy" id="3750"/>
    <lineage>
        <taxon>Eukaryota</taxon>
        <taxon>Viridiplantae</taxon>
        <taxon>Streptophyta</taxon>
        <taxon>Embryophyta</taxon>
        <taxon>Tracheophyta</taxon>
        <taxon>Spermatophyta</taxon>
        <taxon>Magnoliopsida</taxon>
        <taxon>eudicotyledons</taxon>
        <taxon>Gunneridae</taxon>
        <taxon>Pentapetalae</taxon>
        <taxon>rosids</taxon>
        <taxon>fabids</taxon>
        <taxon>Rosales</taxon>
        <taxon>Rosaceae</taxon>
        <taxon>Amygdaloideae</taxon>
        <taxon>Maleae</taxon>
        <taxon>Malus</taxon>
    </lineage>
</organism>
<sequence>MNALFDGHVNLKTTMKQLVEQYENALKVKVEKKKQDDFKLSSIVFNMQLIIKWSNKLRRTYCDTVSDKVNGTTLEYQISEVIVNEDKNKKIKRVYFKAYYFGMRYMFCFATTLT</sequence>
<reference evidence="1 2" key="1">
    <citation type="submission" date="2018-10" db="EMBL/GenBank/DDBJ databases">
        <title>A high-quality apple genome assembly.</title>
        <authorList>
            <person name="Hu J."/>
        </authorList>
    </citation>
    <scope>NUCLEOTIDE SEQUENCE [LARGE SCALE GENOMIC DNA]</scope>
    <source>
        <strain evidence="2">cv. HFTH1</strain>
        <tissue evidence="1">Young leaf</tissue>
    </source>
</reference>
<dbReference type="AlphaFoldDB" id="A0A498KGS1"/>
<accession>A0A498KGS1</accession>
<proteinExistence type="predicted"/>
<name>A0A498KGS1_MALDO</name>
<comment type="caution">
    <text evidence="1">The sequence shown here is derived from an EMBL/GenBank/DDBJ whole genome shotgun (WGS) entry which is preliminary data.</text>
</comment>
<evidence type="ECO:0000313" key="2">
    <source>
        <dbReference type="Proteomes" id="UP000290289"/>
    </source>
</evidence>